<evidence type="ECO:0000313" key="6">
    <source>
        <dbReference type="Proteomes" id="UP000481947"/>
    </source>
</evidence>
<dbReference type="InterPro" id="IPR036397">
    <property type="entry name" value="RNaseH_sf"/>
</dbReference>
<evidence type="ECO:0000313" key="5">
    <source>
        <dbReference type="EMBL" id="MYZ52706.1"/>
    </source>
</evidence>
<dbReference type="Gene3D" id="3.30.420.10">
    <property type="entry name" value="Ribonuclease H-like superfamily/Ribonuclease H"/>
    <property type="match status" value="1"/>
</dbReference>
<evidence type="ECO:0000259" key="1">
    <source>
        <dbReference type="Pfam" id="PF13358"/>
    </source>
</evidence>
<evidence type="ECO:0000313" key="3">
    <source>
        <dbReference type="EMBL" id="MYZ50993.1"/>
    </source>
</evidence>
<evidence type="ECO:0000313" key="4">
    <source>
        <dbReference type="EMBL" id="MYZ51671.1"/>
    </source>
</evidence>
<feature type="domain" description="Winged helix-turn helix" evidence="2">
    <location>
        <begin position="100"/>
        <end position="157"/>
    </location>
</feature>
<gene>
    <name evidence="3" type="ORF">F5985_02300</name>
    <name evidence="4" type="ORF">F5985_05860</name>
    <name evidence="5" type="ORF">F5985_11290</name>
</gene>
<dbReference type="GO" id="GO:0003676">
    <property type="term" value="F:nucleic acid binding"/>
    <property type="evidence" value="ECO:0007669"/>
    <property type="project" value="InterPro"/>
</dbReference>
<name>A0A7C9J5K7_9BURK</name>
<dbReference type="Pfam" id="PF13384">
    <property type="entry name" value="HTH_23"/>
    <property type="match status" value="1"/>
</dbReference>
<dbReference type="Pfam" id="PF13592">
    <property type="entry name" value="HTH_33"/>
    <property type="match status" value="1"/>
</dbReference>
<accession>A0A7C9J5K7</accession>
<sequence>MDKIDARKLSPDALKALRGQAMRLRQELGLPWREIARVMGLNTTTVFGWAQRYAAEGDDGLVSRKRGRTYLSGRTLTLPQEWVLRTILTSQAPSTRGLPFALWNRRAVHGLIEVEFGIDMPIRTVGEYLKRWGYTPQRPTRCALEQKPWDVQRWMQEVYPLIASKAKQEDGIIYWADETAVVQDGHWVRGYAPAGHAPVLAATSQRFGLTMVSAISSKGLVRFEFLEGAATAQTTLGFMQRLVQDSEGHKVFLILDNLRAHHAKDVAAWVQAHQHEIEVFYLPPYAPQSNPDEYLNRDFKTQLRSTNRCRTPGGLLEKATAFMQFLVSSPERVKSYFNHDSVVYAA</sequence>
<protein>
    <submittedName>
        <fullName evidence="4">IS630 family transposase</fullName>
    </submittedName>
</protein>
<reference evidence="4 6" key="1">
    <citation type="submission" date="2019-09" db="EMBL/GenBank/DDBJ databases">
        <title>Identification of Malikia spinosa a prominent benzene-, toluene-, and ethylbenzene-degrading bacterium: enrichment, isolation and whole genome sequencing.</title>
        <authorList>
            <person name="Tancsics A."/>
            <person name="Revesz F."/>
            <person name="Kriszt B."/>
        </authorList>
    </citation>
    <scope>NUCLEOTIDE SEQUENCE [LARGE SCALE GENOMIC DNA]</scope>
    <source>
        <strain evidence="4 6">AB6</strain>
    </source>
</reference>
<dbReference type="EMBL" id="VYSB01000001">
    <property type="protein sequence ID" value="MYZ50993.1"/>
    <property type="molecule type" value="Genomic_DNA"/>
</dbReference>
<dbReference type="InterPro" id="IPR038717">
    <property type="entry name" value="Tc1-like_DDE_dom"/>
</dbReference>
<dbReference type="EMBL" id="VYSB01000011">
    <property type="protein sequence ID" value="MYZ52706.1"/>
    <property type="molecule type" value="Genomic_DNA"/>
</dbReference>
<dbReference type="Proteomes" id="UP000481947">
    <property type="component" value="Unassembled WGS sequence"/>
</dbReference>
<dbReference type="Pfam" id="PF13358">
    <property type="entry name" value="DDE_3"/>
    <property type="match status" value="1"/>
</dbReference>
<dbReference type="EMBL" id="VYSB01000004">
    <property type="protein sequence ID" value="MYZ51671.1"/>
    <property type="molecule type" value="Genomic_DNA"/>
</dbReference>
<feature type="domain" description="Tc1-like transposase DDE" evidence="1">
    <location>
        <begin position="173"/>
        <end position="309"/>
    </location>
</feature>
<dbReference type="InterPro" id="IPR025959">
    <property type="entry name" value="Winged_HTH_dom"/>
</dbReference>
<proteinExistence type="predicted"/>
<evidence type="ECO:0000259" key="2">
    <source>
        <dbReference type="Pfam" id="PF13592"/>
    </source>
</evidence>
<organism evidence="4 6">
    <name type="scientific">Malikia spinosa</name>
    <dbReference type="NCBI Taxonomy" id="86180"/>
    <lineage>
        <taxon>Bacteria</taxon>
        <taxon>Pseudomonadati</taxon>
        <taxon>Pseudomonadota</taxon>
        <taxon>Betaproteobacteria</taxon>
        <taxon>Burkholderiales</taxon>
        <taxon>Comamonadaceae</taxon>
        <taxon>Malikia</taxon>
    </lineage>
</organism>
<dbReference type="SUPFAM" id="SSF46689">
    <property type="entry name" value="Homeodomain-like"/>
    <property type="match status" value="1"/>
</dbReference>
<comment type="caution">
    <text evidence="4">The sequence shown here is derived from an EMBL/GenBank/DDBJ whole genome shotgun (WGS) entry which is preliminary data.</text>
</comment>
<dbReference type="AlphaFoldDB" id="A0A7C9J5K7"/>
<dbReference type="RefSeq" id="WP_161124131.1">
    <property type="nucleotide sequence ID" value="NZ_DAIPCI010000009.1"/>
</dbReference>
<dbReference type="InterPro" id="IPR047655">
    <property type="entry name" value="Transpos_IS630-like"/>
</dbReference>
<dbReference type="InterPro" id="IPR009057">
    <property type="entry name" value="Homeodomain-like_sf"/>
</dbReference>
<dbReference type="NCBIfam" id="NF033545">
    <property type="entry name" value="transpos_IS630"/>
    <property type="match status" value="1"/>
</dbReference>